<dbReference type="GO" id="GO:0046677">
    <property type="term" value="P:response to antibiotic"/>
    <property type="evidence" value="ECO:0007669"/>
    <property type="project" value="UniProtKB-KW"/>
</dbReference>
<comment type="subcellular location">
    <subcellularLocation>
        <location evidence="1">Cell membrane</location>
        <topology evidence="1">Peripheral membrane protein</topology>
    </subcellularLocation>
</comment>
<evidence type="ECO:0000256" key="2">
    <source>
        <dbReference type="ARBA" id="ARBA00005417"/>
    </source>
</evidence>
<evidence type="ECO:0000256" key="1">
    <source>
        <dbReference type="ARBA" id="ARBA00004202"/>
    </source>
</evidence>
<dbReference type="GO" id="GO:0005886">
    <property type="term" value="C:plasma membrane"/>
    <property type="evidence" value="ECO:0007669"/>
    <property type="project" value="UniProtKB-SubCell"/>
</dbReference>
<proteinExistence type="inferred from homology"/>
<dbReference type="PANTHER" id="PTHR42711:SF5">
    <property type="entry name" value="ABC TRANSPORTER ATP-BINDING PROTEIN NATA"/>
    <property type="match status" value="1"/>
</dbReference>
<feature type="domain" description="ABC transporter" evidence="7">
    <location>
        <begin position="22"/>
        <end position="64"/>
    </location>
</feature>
<reference evidence="8 9" key="1">
    <citation type="submission" date="2014-03" db="EMBL/GenBank/DDBJ databases">
        <title>Genomics of Bifidobacteria.</title>
        <authorList>
            <person name="Ventura M."/>
            <person name="Milani C."/>
            <person name="Lugli G.A."/>
        </authorList>
    </citation>
    <scope>NUCLEOTIDE SEQUENCE [LARGE SCALE GENOMIC DNA]</scope>
    <source>
        <strain evidence="8 9">LMG 10738</strain>
    </source>
</reference>
<dbReference type="STRING" id="1688.BCUN_0764"/>
<gene>
    <name evidence="8" type="ORF">BCUN_0764</name>
</gene>
<dbReference type="SUPFAM" id="SSF52540">
    <property type="entry name" value="P-loop containing nucleoside triphosphate hydrolases"/>
    <property type="match status" value="1"/>
</dbReference>
<keyword evidence="4" id="KW-0547">Nucleotide-binding</keyword>
<organism evidence="8 9">
    <name type="scientific">Bifidobacterium cuniculi</name>
    <dbReference type="NCBI Taxonomy" id="1688"/>
    <lineage>
        <taxon>Bacteria</taxon>
        <taxon>Bacillati</taxon>
        <taxon>Actinomycetota</taxon>
        <taxon>Actinomycetes</taxon>
        <taxon>Bifidobacteriales</taxon>
        <taxon>Bifidobacteriaceae</taxon>
        <taxon>Bifidobacterium</taxon>
    </lineage>
</organism>
<evidence type="ECO:0000313" key="9">
    <source>
        <dbReference type="Proteomes" id="UP000029067"/>
    </source>
</evidence>
<accession>A0A087AVY3</accession>
<evidence type="ECO:0000256" key="6">
    <source>
        <dbReference type="ARBA" id="ARBA00023251"/>
    </source>
</evidence>
<dbReference type="GO" id="GO:0005524">
    <property type="term" value="F:ATP binding"/>
    <property type="evidence" value="ECO:0007669"/>
    <property type="project" value="UniProtKB-KW"/>
</dbReference>
<keyword evidence="9" id="KW-1185">Reference proteome</keyword>
<keyword evidence="6" id="KW-0046">Antibiotic resistance</keyword>
<comment type="caution">
    <text evidence="8">The sequence shown here is derived from an EMBL/GenBank/DDBJ whole genome shotgun (WGS) entry which is preliminary data.</text>
</comment>
<dbReference type="InterPro" id="IPR027417">
    <property type="entry name" value="P-loop_NTPase"/>
</dbReference>
<dbReference type="InterPro" id="IPR050763">
    <property type="entry name" value="ABC_transporter_ATP-binding"/>
</dbReference>
<dbReference type="EC" id="3.6.3.17" evidence="8"/>
<evidence type="ECO:0000313" key="8">
    <source>
        <dbReference type="EMBL" id="KFI62933.1"/>
    </source>
</evidence>
<keyword evidence="5" id="KW-0067">ATP-binding</keyword>
<dbReference type="InterPro" id="IPR003439">
    <property type="entry name" value="ABC_transporter-like_ATP-bd"/>
</dbReference>
<dbReference type="AlphaFoldDB" id="A0A087AVY3"/>
<evidence type="ECO:0000256" key="3">
    <source>
        <dbReference type="ARBA" id="ARBA00022448"/>
    </source>
</evidence>
<dbReference type="EMBL" id="JGYV01000010">
    <property type="protein sequence ID" value="KFI62933.1"/>
    <property type="molecule type" value="Genomic_DNA"/>
</dbReference>
<evidence type="ECO:0000256" key="4">
    <source>
        <dbReference type="ARBA" id="ARBA00022741"/>
    </source>
</evidence>
<name>A0A087AVY3_9BIFI</name>
<protein>
    <submittedName>
        <fullName evidence="8">ABC transporter</fullName>
        <ecNumber evidence="8">3.6.3.17</ecNumber>
    </submittedName>
</protein>
<dbReference type="Proteomes" id="UP000029067">
    <property type="component" value="Unassembled WGS sequence"/>
</dbReference>
<keyword evidence="3" id="KW-0813">Transport</keyword>
<dbReference type="Pfam" id="PF00005">
    <property type="entry name" value="ABC_tran"/>
    <property type="match status" value="1"/>
</dbReference>
<evidence type="ECO:0000259" key="7">
    <source>
        <dbReference type="Pfam" id="PF00005"/>
    </source>
</evidence>
<dbReference type="Gene3D" id="3.40.50.300">
    <property type="entry name" value="P-loop containing nucleotide triphosphate hydrolases"/>
    <property type="match status" value="1"/>
</dbReference>
<keyword evidence="8" id="KW-0378">Hydrolase</keyword>
<dbReference type="eggNOG" id="COG1131">
    <property type="taxonomic scope" value="Bacteria"/>
</dbReference>
<comment type="similarity">
    <text evidence="2">Belongs to the ABC transporter superfamily.</text>
</comment>
<sequence>MAEPAIAAKGLTKRYGSLVAVDGLDLTVTKGETFALLGTNGAGKSTTIDMLTGVSRPTLGDASVMGACSVA</sequence>
<evidence type="ECO:0000256" key="5">
    <source>
        <dbReference type="ARBA" id="ARBA00022840"/>
    </source>
</evidence>
<dbReference type="PANTHER" id="PTHR42711">
    <property type="entry name" value="ABC TRANSPORTER ATP-BINDING PROTEIN"/>
    <property type="match status" value="1"/>
</dbReference>
<dbReference type="RefSeq" id="WP_051920882.1">
    <property type="nucleotide sequence ID" value="NZ_JGYV01000010.1"/>
</dbReference>
<dbReference type="GO" id="GO:0016887">
    <property type="term" value="F:ATP hydrolysis activity"/>
    <property type="evidence" value="ECO:0007669"/>
    <property type="project" value="InterPro"/>
</dbReference>